<dbReference type="WBParaSite" id="JU765_v2.g15129.t1">
    <property type="protein sequence ID" value="JU765_v2.g15129.t1"/>
    <property type="gene ID" value="JU765_v2.g15129"/>
</dbReference>
<evidence type="ECO:0000313" key="1">
    <source>
        <dbReference type="Proteomes" id="UP000887576"/>
    </source>
</evidence>
<name>A0AC34QCA3_9BILA</name>
<protein>
    <submittedName>
        <fullName evidence="2">Carboxylic ester hydrolase</fullName>
    </submittedName>
</protein>
<reference evidence="2" key="1">
    <citation type="submission" date="2022-11" db="UniProtKB">
        <authorList>
            <consortium name="WormBaseParasite"/>
        </authorList>
    </citation>
    <scope>IDENTIFICATION</scope>
</reference>
<evidence type="ECO:0000313" key="2">
    <source>
        <dbReference type="WBParaSite" id="JU765_v2.g15129.t1"/>
    </source>
</evidence>
<proteinExistence type="predicted"/>
<organism evidence="1 2">
    <name type="scientific">Panagrolaimus sp. JU765</name>
    <dbReference type="NCBI Taxonomy" id="591449"/>
    <lineage>
        <taxon>Eukaryota</taxon>
        <taxon>Metazoa</taxon>
        <taxon>Ecdysozoa</taxon>
        <taxon>Nematoda</taxon>
        <taxon>Chromadorea</taxon>
        <taxon>Rhabditida</taxon>
        <taxon>Tylenchina</taxon>
        <taxon>Panagrolaimomorpha</taxon>
        <taxon>Panagrolaimoidea</taxon>
        <taxon>Panagrolaimidae</taxon>
        <taxon>Panagrolaimus</taxon>
    </lineage>
</organism>
<accession>A0AC34QCA3</accession>
<dbReference type="Proteomes" id="UP000887576">
    <property type="component" value="Unplaced"/>
</dbReference>
<sequence>MEIIFSYVHGGEFAYGSPLQFSQETIIDNYNNGSRNVVFVTAAFRQAIFGYIRGKKILTTKNVEGYAFLSIPIAETPTGNLRFKAPISRKPWEGIINTTDYTVACYWNSSKTSYYSSDFKMDEDCLQVNVFTNKNCLKNGNCSVTFYVHGGEFAYGSPLQFSQETIIDNYNNGSRNVVFVTAAFRQAMFGVMNLNWKLNLSMDMNAGLHDIVHAMKWVKSEIATFGGDPNRLTIMGHSGGGSLVKLLAMSPKSKSMVNQVIAMSAAADLVLVRDKNQRVSRKNAKEIGCANFDIYDKQWDDLQQVENVLTCLRNKTAKEISEIQPIVEPDFMFISVARDSGPNAIIPDSFEEMESKMNPIPILSGTVSKEFLDAKSTVNDGVFVDQTELYYWCQRALQLVGYYDASDKVILDCMKEYNRTSKSMYTLDDPEIYVPTRVFAEDQTKRGGHVFLYEYSYPDIGGAYIRGPNSPPYTPDESPHHAQELAYIVGQHAGYFTPKDDQIQYLLTGILVDFMNNGTPVVVNRTWPAFEPNLGNYYEIDFPDPTLESPGIKNGYHQQAYNFWHKFIPTVAGNKTIPQSEEELLFQDKVETITEIPHSHSGQRKNDGLGLNWAIAFWIGAFIIVLLAISHAITCCKLKTKKSEYQSL</sequence>